<protein>
    <submittedName>
        <fullName evidence="2">Class I SAM-dependent methyltransferase</fullName>
    </submittedName>
</protein>
<evidence type="ECO:0000313" key="3">
    <source>
        <dbReference type="Proteomes" id="UP001316087"/>
    </source>
</evidence>
<dbReference type="Pfam" id="PF08241">
    <property type="entry name" value="Methyltransf_11"/>
    <property type="match status" value="1"/>
</dbReference>
<dbReference type="SUPFAM" id="SSF53335">
    <property type="entry name" value="S-adenosyl-L-methionine-dependent methyltransferases"/>
    <property type="match status" value="1"/>
</dbReference>
<reference evidence="2 3" key="1">
    <citation type="submission" date="2022-03" db="EMBL/GenBank/DDBJ databases">
        <authorList>
            <person name="Jo J.-H."/>
            <person name="Im W.-T."/>
        </authorList>
    </citation>
    <scope>NUCLEOTIDE SEQUENCE [LARGE SCALE GENOMIC DNA]</scope>
    <source>
        <strain evidence="2 3">MA9</strain>
    </source>
</reference>
<proteinExistence type="predicted"/>
<sequence>MDMKQNIYDNSEFFERYQQIRAREYNYNKQIEQPSFLQHVPDLQGLVTLDIGCGAGDFAAYCIQKGAKEVLGIDISANMITTAKKRHEQEYLKFMNIAFEDLILQQGHFHFISSSLALHYMANLHDVIQKISAALSRGGVLLFSIQHPIYTANMGEDNWITDEDGNILHFAVDRYHEEGIRKEDWLVDGVIMYHRSIATIFNTLMNNGLSIEKVVEPIPSGEILQHVPNFKKILRSPPFLIIRAQKI</sequence>
<dbReference type="Gene3D" id="3.40.50.150">
    <property type="entry name" value="Vaccinia Virus protein VP39"/>
    <property type="match status" value="1"/>
</dbReference>
<dbReference type="InterPro" id="IPR029063">
    <property type="entry name" value="SAM-dependent_MTases_sf"/>
</dbReference>
<dbReference type="RefSeq" id="WP_241370683.1">
    <property type="nucleotide sequence ID" value="NZ_JAKZFC010000008.1"/>
</dbReference>
<evidence type="ECO:0000313" key="2">
    <source>
        <dbReference type="EMBL" id="MCH7323515.1"/>
    </source>
</evidence>
<evidence type="ECO:0000259" key="1">
    <source>
        <dbReference type="Pfam" id="PF08241"/>
    </source>
</evidence>
<comment type="caution">
    <text evidence="2">The sequence shown here is derived from an EMBL/GenBank/DDBJ whole genome shotgun (WGS) entry which is preliminary data.</text>
</comment>
<dbReference type="InterPro" id="IPR013216">
    <property type="entry name" value="Methyltransf_11"/>
</dbReference>
<dbReference type="EMBL" id="JAKZFC010000008">
    <property type="protein sequence ID" value="MCH7323515.1"/>
    <property type="molecule type" value="Genomic_DNA"/>
</dbReference>
<keyword evidence="3" id="KW-1185">Reference proteome</keyword>
<dbReference type="Proteomes" id="UP001316087">
    <property type="component" value="Unassembled WGS sequence"/>
</dbReference>
<keyword evidence="2" id="KW-0808">Transferase</keyword>
<dbReference type="CDD" id="cd02440">
    <property type="entry name" value="AdoMet_MTases"/>
    <property type="match status" value="1"/>
</dbReference>
<feature type="domain" description="Methyltransferase type 11" evidence="1">
    <location>
        <begin position="49"/>
        <end position="143"/>
    </location>
</feature>
<keyword evidence="2" id="KW-0489">Methyltransferase</keyword>
<name>A0ABS9UHV6_9BACL</name>
<accession>A0ABS9UHV6</accession>
<dbReference type="PANTHER" id="PTHR43861">
    <property type="entry name" value="TRANS-ACONITATE 2-METHYLTRANSFERASE-RELATED"/>
    <property type="match status" value="1"/>
</dbReference>
<organism evidence="2 3">
    <name type="scientific">Solibacillus palustris</name>
    <dbReference type="NCBI Taxonomy" id="2908203"/>
    <lineage>
        <taxon>Bacteria</taxon>
        <taxon>Bacillati</taxon>
        <taxon>Bacillota</taxon>
        <taxon>Bacilli</taxon>
        <taxon>Bacillales</taxon>
        <taxon>Caryophanaceae</taxon>
        <taxon>Solibacillus</taxon>
    </lineage>
</organism>
<dbReference type="GO" id="GO:0032259">
    <property type="term" value="P:methylation"/>
    <property type="evidence" value="ECO:0007669"/>
    <property type="project" value="UniProtKB-KW"/>
</dbReference>
<gene>
    <name evidence="2" type="ORF">LZ480_16690</name>
</gene>
<dbReference type="GO" id="GO:0008168">
    <property type="term" value="F:methyltransferase activity"/>
    <property type="evidence" value="ECO:0007669"/>
    <property type="project" value="UniProtKB-KW"/>
</dbReference>